<protein>
    <submittedName>
        <fullName evidence="1">Uncharacterized protein</fullName>
    </submittedName>
</protein>
<gene>
    <name evidence="1" type="ORF">BN1804_00832</name>
</gene>
<name>A0A0G4Q3P3_9GAMM</name>
<accession>A0A0G4Q3P3</accession>
<sequence>MDTSRQQFDREQMKLGVLYARNHLISAYRANFIECDEKQFAMFMNTLSYIAKESIDIELMMANVLSCNDAAESWIKETLIKHSK</sequence>
<dbReference type="Proteomes" id="UP000183920">
    <property type="component" value="Unassembled WGS sequence"/>
</dbReference>
<dbReference type="EMBL" id="CVRY01000002">
    <property type="protein sequence ID" value="CRL60241.1"/>
    <property type="molecule type" value="Genomic_DNA"/>
</dbReference>
<evidence type="ECO:0000313" key="2">
    <source>
        <dbReference type="Proteomes" id="UP000183920"/>
    </source>
</evidence>
<evidence type="ECO:0000313" key="1">
    <source>
        <dbReference type="EMBL" id="CRL60241.1"/>
    </source>
</evidence>
<dbReference type="AlphaFoldDB" id="A0A0G4Q3P3"/>
<dbReference type="RefSeq" id="WP_072063087.1">
    <property type="nucleotide sequence ID" value="NZ_CVRY01000002.1"/>
</dbReference>
<proteinExistence type="predicted"/>
<reference evidence="2" key="1">
    <citation type="submission" date="2015-06" db="EMBL/GenBank/DDBJ databases">
        <authorList>
            <person name="Urmite Genomes"/>
        </authorList>
    </citation>
    <scope>NUCLEOTIDE SEQUENCE [LARGE SCALE GENOMIC DNA]</scope>
    <source>
        <strain evidence="2">CSUR P1867</strain>
    </source>
</reference>
<organism evidence="1 2">
    <name type="scientific">Proteus penneri</name>
    <dbReference type="NCBI Taxonomy" id="102862"/>
    <lineage>
        <taxon>Bacteria</taxon>
        <taxon>Pseudomonadati</taxon>
        <taxon>Pseudomonadota</taxon>
        <taxon>Gammaproteobacteria</taxon>
        <taxon>Enterobacterales</taxon>
        <taxon>Morganellaceae</taxon>
        <taxon>Proteus</taxon>
    </lineage>
</organism>